<dbReference type="PROSITE" id="PS51257">
    <property type="entry name" value="PROKAR_LIPOPROTEIN"/>
    <property type="match status" value="1"/>
</dbReference>
<dbReference type="AlphaFoldDB" id="A0A1I1RSC6"/>
<evidence type="ECO:0000313" key="2">
    <source>
        <dbReference type="Proteomes" id="UP000198598"/>
    </source>
</evidence>
<dbReference type="STRING" id="662367.SAMN05216167_104399"/>
<sequence length="181" mass="20550">MRRQQIQPYLFVVGIALILSSCFTEPNYSNTPEIEFKGLFRYPLAAGTGVGKPKRDSVVITIGFKDGDGNLGTSASSYKADSIRYASSGKWGNYEIKTFRLVNKQYEEYSQPVLLTLIFPNLAENKPSGPIEGTLDFNQIFPYGTRNTIYPTKFQIRIRDRDLNVSNVIETDTLWVPYQDR</sequence>
<protein>
    <submittedName>
        <fullName evidence="1">Uncharacterized protein</fullName>
    </submittedName>
</protein>
<dbReference type="Proteomes" id="UP000198598">
    <property type="component" value="Unassembled WGS sequence"/>
</dbReference>
<name>A0A1I1RSC6_9BACT</name>
<dbReference type="RefSeq" id="WP_093827016.1">
    <property type="nucleotide sequence ID" value="NZ_FOLQ01000004.1"/>
</dbReference>
<proteinExistence type="predicted"/>
<dbReference type="EMBL" id="FOLQ01000004">
    <property type="protein sequence ID" value="SFD33470.1"/>
    <property type="molecule type" value="Genomic_DNA"/>
</dbReference>
<gene>
    <name evidence="1" type="ORF">SAMN05216167_104399</name>
</gene>
<dbReference type="OrthoDB" id="980982at2"/>
<organism evidence="1 2">
    <name type="scientific">Spirosoma endophyticum</name>
    <dbReference type="NCBI Taxonomy" id="662367"/>
    <lineage>
        <taxon>Bacteria</taxon>
        <taxon>Pseudomonadati</taxon>
        <taxon>Bacteroidota</taxon>
        <taxon>Cytophagia</taxon>
        <taxon>Cytophagales</taxon>
        <taxon>Cytophagaceae</taxon>
        <taxon>Spirosoma</taxon>
    </lineage>
</organism>
<keyword evidence="2" id="KW-1185">Reference proteome</keyword>
<evidence type="ECO:0000313" key="1">
    <source>
        <dbReference type="EMBL" id="SFD33470.1"/>
    </source>
</evidence>
<accession>A0A1I1RSC6</accession>
<reference evidence="1 2" key="1">
    <citation type="submission" date="2016-10" db="EMBL/GenBank/DDBJ databases">
        <authorList>
            <person name="de Groot N.N."/>
        </authorList>
    </citation>
    <scope>NUCLEOTIDE SEQUENCE [LARGE SCALE GENOMIC DNA]</scope>
    <source>
        <strain evidence="1 2">DSM 26130</strain>
    </source>
</reference>